<keyword evidence="2" id="KW-1185">Reference proteome</keyword>
<evidence type="ECO:0000313" key="2">
    <source>
        <dbReference type="Proteomes" id="UP000828941"/>
    </source>
</evidence>
<accession>A0ACB9N9F6</accession>
<evidence type="ECO:0000313" key="1">
    <source>
        <dbReference type="EMBL" id="KAI4332841.1"/>
    </source>
</evidence>
<gene>
    <name evidence="1" type="ORF">L6164_017719</name>
</gene>
<reference evidence="1 2" key="1">
    <citation type="journal article" date="2022" name="DNA Res.">
        <title>Chromosomal-level genome assembly of the orchid tree Bauhinia variegata (Leguminosae; Cercidoideae) supports the allotetraploid origin hypothesis of Bauhinia.</title>
        <authorList>
            <person name="Zhong Y."/>
            <person name="Chen Y."/>
            <person name="Zheng D."/>
            <person name="Pang J."/>
            <person name="Liu Y."/>
            <person name="Luo S."/>
            <person name="Meng S."/>
            <person name="Qian L."/>
            <person name="Wei D."/>
            <person name="Dai S."/>
            <person name="Zhou R."/>
        </authorList>
    </citation>
    <scope>NUCLEOTIDE SEQUENCE [LARGE SCALE GENOMIC DNA]</scope>
    <source>
        <strain evidence="1">BV-YZ2020</strain>
    </source>
</reference>
<name>A0ACB9N9F6_BAUVA</name>
<dbReference type="EMBL" id="CM039432">
    <property type="protein sequence ID" value="KAI4332841.1"/>
    <property type="molecule type" value="Genomic_DNA"/>
</dbReference>
<organism evidence="1 2">
    <name type="scientific">Bauhinia variegata</name>
    <name type="common">Purple orchid tree</name>
    <name type="synonym">Phanera variegata</name>
    <dbReference type="NCBI Taxonomy" id="167791"/>
    <lineage>
        <taxon>Eukaryota</taxon>
        <taxon>Viridiplantae</taxon>
        <taxon>Streptophyta</taxon>
        <taxon>Embryophyta</taxon>
        <taxon>Tracheophyta</taxon>
        <taxon>Spermatophyta</taxon>
        <taxon>Magnoliopsida</taxon>
        <taxon>eudicotyledons</taxon>
        <taxon>Gunneridae</taxon>
        <taxon>Pentapetalae</taxon>
        <taxon>rosids</taxon>
        <taxon>fabids</taxon>
        <taxon>Fabales</taxon>
        <taxon>Fabaceae</taxon>
        <taxon>Cercidoideae</taxon>
        <taxon>Cercideae</taxon>
        <taxon>Bauhiniinae</taxon>
        <taxon>Bauhinia</taxon>
    </lineage>
</organism>
<comment type="caution">
    <text evidence="1">The sequence shown here is derived from an EMBL/GenBank/DDBJ whole genome shotgun (WGS) entry which is preliminary data.</text>
</comment>
<proteinExistence type="predicted"/>
<dbReference type="Proteomes" id="UP000828941">
    <property type="component" value="Chromosome 7"/>
</dbReference>
<protein>
    <submittedName>
        <fullName evidence="1">Uncharacterized protein</fullName>
    </submittedName>
</protein>
<sequence>MVRLSSAFCLLMLVPFVFGMGAVPNECEDSRCGPDGPPIRFPFQLKGSNSSNHCGYPGFDLLSCTPDKETVIELPLPADPFPAKFYVNDIDYNAQEISVYNPKEEYCLSRELSKLANSPSPLFRYYPYNLTFFNCSLSFSPCLIRAVGSGADVSEQVSCTKMRDVLLPETSPSLYLGFFSTERDYGDYFRISWTKPDCTRCQKPGQKCQFIDNEIQCISTKHKGLSIKAKKALGSILLVMILIAIVLALRAYKLIE</sequence>